<reference evidence="4 5" key="1">
    <citation type="submission" date="2021-09" db="EMBL/GenBank/DDBJ databases">
        <title>Genomic insights and catalytic innovation underlie evolution of tropane alkaloids biosynthesis.</title>
        <authorList>
            <person name="Wang Y.-J."/>
            <person name="Tian T."/>
            <person name="Huang J.-P."/>
            <person name="Huang S.-X."/>
        </authorList>
    </citation>
    <scope>NUCLEOTIDE SEQUENCE [LARGE SCALE GENOMIC DNA]</scope>
    <source>
        <strain evidence="4">KIB-2018</strain>
        <tissue evidence="4">Leaf</tissue>
    </source>
</reference>
<dbReference type="GO" id="GO:0009507">
    <property type="term" value="C:chloroplast"/>
    <property type="evidence" value="ECO:0007669"/>
    <property type="project" value="TreeGrafter"/>
</dbReference>
<dbReference type="Pfam" id="PF13041">
    <property type="entry name" value="PPR_2"/>
    <property type="match status" value="3"/>
</dbReference>
<dbReference type="PANTHER" id="PTHR47936">
    <property type="entry name" value="PPR_LONG DOMAIN-CONTAINING PROTEIN"/>
    <property type="match status" value="1"/>
</dbReference>
<dbReference type="InterPro" id="IPR011990">
    <property type="entry name" value="TPR-like_helical_dom_sf"/>
</dbReference>
<evidence type="ECO:0000313" key="4">
    <source>
        <dbReference type="EMBL" id="KAJ8761562.1"/>
    </source>
</evidence>
<sequence>MATACRRLRGFFITNSKIPHNFSKLQSLVKRFKKRSESAYFRSRRDVYSLTVERLSKSKSYSMIEEIIEHQKKFEDITNESFTGHLISLYGKAGMAEHARNLFDEMPQLNCPRTVYSFNILLSSYIHAGKSEMVIDLAQDLQEKLGVTLDLISYNNVLKALCEMGDLGFAFSLLDEMDSKGLEPSLVTYNTLLNGFYVNKRFADGEKIWGIMQSKNIVPDVRSYNSRLRGLVSRKGVKKAVELLEEMTSKGIKPNVISYNAVIRGFCDEGNIDEAKRWYAKLKEDFSMPDVVTYVTLVPFLCKEGDFDMACELSTEIANRGLIVRAALVQPVVNGLVKQSKLAEAKHLIELWNSSRPSSYKLTSPAKLFSLNFIL</sequence>
<comment type="caution">
    <text evidence="4">The sequence shown here is derived from an EMBL/GenBank/DDBJ whole genome shotgun (WGS) entry which is preliminary data.</text>
</comment>
<protein>
    <recommendedName>
        <fullName evidence="6">Pentatricopeptide repeat-containing protein</fullName>
    </recommendedName>
</protein>
<dbReference type="AlphaFoldDB" id="A0AAV8T478"/>
<evidence type="ECO:0000256" key="1">
    <source>
        <dbReference type="ARBA" id="ARBA00007626"/>
    </source>
</evidence>
<dbReference type="NCBIfam" id="TIGR00756">
    <property type="entry name" value="PPR"/>
    <property type="match status" value="5"/>
</dbReference>
<keyword evidence="2" id="KW-0677">Repeat</keyword>
<accession>A0AAV8T478</accession>
<evidence type="ECO:0000313" key="5">
    <source>
        <dbReference type="Proteomes" id="UP001159364"/>
    </source>
</evidence>
<organism evidence="4 5">
    <name type="scientific">Erythroxylum novogranatense</name>
    <dbReference type="NCBI Taxonomy" id="1862640"/>
    <lineage>
        <taxon>Eukaryota</taxon>
        <taxon>Viridiplantae</taxon>
        <taxon>Streptophyta</taxon>
        <taxon>Embryophyta</taxon>
        <taxon>Tracheophyta</taxon>
        <taxon>Spermatophyta</taxon>
        <taxon>Magnoliopsida</taxon>
        <taxon>eudicotyledons</taxon>
        <taxon>Gunneridae</taxon>
        <taxon>Pentapetalae</taxon>
        <taxon>rosids</taxon>
        <taxon>fabids</taxon>
        <taxon>Malpighiales</taxon>
        <taxon>Erythroxylaceae</taxon>
        <taxon>Erythroxylum</taxon>
    </lineage>
</organism>
<dbReference type="PROSITE" id="PS51375">
    <property type="entry name" value="PPR"/>
    <property type="match status" value="5"/>
</dbReference>
<keyword evidence="5" id="KW-1185">Reference proteome</keyword>
<dbReference type="EMBL" id="JAIWQS010000006">
    <property type="protein sequence ID" value="KAJ8761562.1"/>
    <property type="molecule type" value="Genomic_DNA"/>
</dbReference>
<feature type="repeat" description="PPR" evidence="3">
    <location>
        <begin position="185"/>
        <end position="219"/>
    </location>
</feature>
<dbReference type="InterPro" id="IPR002885">
    <property type="entry name" value="PPR_rpt"/>
</dbReference>
<dbReference type="GO" id="GO:0031930">
    <property type="term" value="P:mitochondria-nucleus signaling pathway"/>
    <property type="evidence" value="ECO:0007669"/>
    <property type="project" value="TreeGrafter"/>
</dbReference>
<feature type="repeat" description="PPR" evidence="3">
    <location>
        <begin position="150"/>
        <end position="184"/>
    </location>
</feature>
<dbReference type="PANTHER" id="PTHR47936:SF5">
    <property type="entry name" value="PENTACOTRIPEPTIDE-REPEAT REGION OF PRORP DOMAIN-CONTAINING PROTEIN"/>
    <property type="match status" value="1"/>
</dbReference>
<dbReference type="Proteomes" id="UP001159364">
    <property type="component" value="Linkage Group LG06"/>
</dbReference>
<gene>
    <name evidence="4" type="ORF">K2173_004338</name>
</gene>
<feature type="repeat" description="PPR" evidence="3">
    <location>
        <begin position="255"/>
        <end position="289"/>
    </location>
</feature>
<evidence type="ECO:0000256" key="2">
    <source>
        <dbReference type="ARBA" id="ARBA00022737"/>
    </source>
</evidence>
<evidence type="ECO:0000256" key="3">
    <source>
        <dbReference type="PROSITE-ProRule" id="PRU00708"/>
    </source>
</evidence>
<feature type="repeat" description="PPR" evidence="3">
    <location>
        <begin position="220"/>
        <end position="254"/>
    </location>
</feature>
<proteinExistence type="inferred from homology"/>
<name>A0AAV8T478_9ROSI</name>
<feature type="repeat" description="PPR" evidence="3">
    <location>
        <begin position="290"/>
        <end position="324"/>
    </location>
</feature>
<dbReference type="Gene3D" id="1.25.40.10">
    <property type="entry name" value="Tetratricopeptide repeat domain"/>
    <property type="match status" value="2"/>
</dbReference>
<evidence type="ECO:0008006" key="6">
    <source>
        <dbReference type="Google" id="ProtNLM"/>
    </source>
</evidence>
<dbReference type="GO" id="GO:0010019">
    <property type="term" value="P:chloroplast-nucleus signaling pathway"/>
    <property type="evidence" value="ECO:0007669"/>
    <property type="project" value="TreeGrafter"/>
</dbReference>
<comment type="similarity">
    <text evidence="1">Belongs to the PPR family. P subfamily.</text>
</comment>